<keyword evidence="1" id="KW-1133">Transmembrane helix</keyword>
<accession>X1JU40</accession>
<comment type="caution">
    <text evidence="2">The sequence shown here is derived from an EMBL/GenBank/DDBJ whole genome shotgun (WGS) entry which is preliminary data.</text>
</comment>
<name>X1JU40_9ZZZZ</name>
<evidence type="ECO:0000313" key="2">
    <source>
        <dbReference type="EMBL" id="GAH98266.1"/>
    </source>
</evidence>
<evidence type="ECO:0008006" key="3">
    <source>
        <dbReference type="Google" id="ProtNLM"/>
    </source>
</evidence>
<dbReference type="InterPro" id="IPR005133">
    <property type="entry name" value="PhaG_MnhG_YufB"/>
</dbReference>
<dbReference type="EMBL" id="BARV01000426">
    <property type="protein sequence ID" value="GAH98266.1"/>
    <property type="molecule type" value="Genomic_DNA"/>
</dbReference>
<gene>
    <name evidence="2" type="ORF">S06H3_01650</name>
</gene>
<proteinExistence type="predicted"/>
<dbReference type="Pfam" id="PF03334">
    <property type="entry name" value="PhaG_MnhG_YufB"/>
    <property type="match status" value="1"/>
</dbReference>
<feature type="transmembrane region" description="Helical" evidence="1">
    <location>
        <begin position="40"/>
        <end position="59"/>
    </location>
</feature>
<feature type="transmembrane region" description="Helical" evidence="1">
    <location>
        <begin position="65"/>
        <end position="87"/>
    </location>
</feature>
<dbReference type="AlphaFoldDB" id="X1JU40"/>
<sequence length="108" mass="11855">MSEIVVILGTIFIVVGLVFDLLGCIGLVRLPDVYNRLQASTKCVTLGTCFILFGSFLLMGFLWKAILAIAFVVMTSPTGAHAIAHAAHRSGIKLWKKSVVDRYEEDKK</sequence>
<feature type="transmembrane region" description="Helical" evidence="1">
    <location>
        <begin position="6"/>
        <end position="28"/>
    </location>
</feature>
<keyword evidence="1" id="KW-0472">Membrane</keyword>
<dbReference type="PANTHER" id="PTHR34703">
    <property type="entry name" value="ANTIPORTER SUBUNIT MNHG2-RELATED"/>
    <property type="match status" value="1"/>
</dbReference>
<keyword evidence="1" id="KW-0812">Transmembrane</keyword>
<dbReference type="PANTHER" id="PTHR34703:SF1">
    <property type="entry name" value="ANTIPORTER SUBUNIT MNHG2-RELATED"/>
    <property type="match status" value="1"/>
</dbReference>
<reference evidence="2" key="1">
    <citation type="journal article" date="2014" name="Front. Microbiol.">
        <title>High frequency of phylogenetically diverse reductive dehalogenase-homologous genes in deep subseafloor sedimentary metagenomes.</title>
        <authorList>
            <person name="Kawai M."/>
            <person name="Futagami T."/>
            <person name="Toyoda A."/>
            <person name="Takaki Y."/>
            <person name="Nishi S."/>
            <person name="Hori S."/>
            <person name="Arai W."/>
            <person name="Tsubouchi T."/>
            <person name="Morono Y."/>
            <person name="Uchiyama I."/>
            <person name="Ito T."/>
            <person name="Fujiyama A."/>
            <person name="Inagaki F."/>
            <person name="Takami H."/>
        </authorList>
    </citation>
    <scope>NUCLEOTIDE SEQUENCE</scope>
    <source>
        <strain evidence="2">Expedition CK06-06</strain>
    </source>
</reference>
<dbReference type="NCBIfam" id="TIGR01300">
    <property type="entry name" value="CPA3_mnhG_phaG"/>
    <property type="match status" value="1"/>
</dbReference>
<dbReference type="GO" id="GO:0015385">
    <property type="term" value="F:sodium:proton antiporter activity"/>
    <property type="evidence" value="ECO:0007669"/>
    <property type="project" value="TreeGrafter"/>
</dbReference>
<dbReference type="NCBIfam" id="NF009314">
    <property type="entry name" value="PRK12674.1-2"/>
    <property type="match status" value="1"/>
</dbReference>
<protein>
    <recommendedName>
        <fullName evidence="3">Na+/H+ antiporter subunit G</fullName>
    </recommendedName>
</protein>
<organism evidence="2">
    <name type="scientific">marine sediment metagenome</name>
    <dbReference type="NCBI Taxonomy" id="412755"/>
    <lineage>
        <taxon>unclassified sequences</taxon>
        <taxon>metagenomes</taxon>
        <taxon>ecological metagenomes</taxon>
    </lineage>
</organism>
<evidence type="ECO:0000256" key="1">
    <source>
        <dbReference type="SAM" id="Phobius"/>
    </source>
</evidence>